<dbReference type="Pfam" id="PF05047">
    <property type="entry name" value="L51_S25_CI-B8"/>
    <property type="match status" value="1"/>
</dbReference>
<comment type="similarity">
    <text evidence="2">Belongs to the mitochondrion-specific ribosomal protein mL43 family.</text>
</comment>
<feature type="region of interest" description="Disordered" evidence="7">
    <location>
        <begin position="66"/>
        <end position="99"/>
    </location>
</feature>
<organism evidence="9">
    <name type="scientific">Arcella intermedia</name>
    <dbReference type="NCBI Taxonomy" id="1963864"/>
    <lineage>
        <taxon>Eukaryota</taxon>
        <taxon>Amoebozoa</taxon>
        <taxon>Tubulinea</taxon>
        <taxon>Elardia</taxon>
        <taxon>Arcellinida</taxon>
        <taxon>Sphaerothecina</taxon>
        <taxon>Arcellidae</taxon>
        <taxon>Arcella</taxon>
    </lineage>
</organism>
<evidence type="ECO:0000256" key="4">
    <source>
        <dbReference type="ARBA" id="ARBA00023128"/>
    </source>
</evidence>
<reference evidence="9" key="1">
    <citation type="journal article" date="2020" name="J. Eukaryot. Microbiol.">
        <title>De novo Sequencing, Assembly and Annotation of the Transcriptome for the Free-Living Testate Amoeba Arcella intermedia.</title>
        <authorList>
            <person name="Ribeiro G.M."/>
            <person name="Porfirio-Sousa A.L."/>
            <person name="Maurer-Alcala X.X."/>
            <person name="Katz L.A."/>
            <person name="Lahr D.J.G."/>
        </authorList>
    </citation>
    <scope>NUCLEOTIDE SEQUENCE</scope>
</reference>
<evidence type="ECO:0000259" key="8">
    <source>
        <dbReference type="Pfam" id="PF05047"/>
    </source>
</evidence>
<accession>A0A6B2LLD5</accession>
<dbReference type="GO" id="GO:0003735">
    <property type="term" value="F:structural constituent of ribosome"/>
    <property type="evidence" value="ECO:0007669"/>
    <property type="project" value="InterPro"/>
</dbReference>
<dbReference type="PANTHER" id="PTHR21396">
    <property type="entry name" value="39S RIBOSOMAL PROTEIN L43"/>
    <property type="match status" value="1"/>
</dbReference>
<sequence>MSYSGVLALKRITIRYCQHGGSSRGVREFLASKEKKQFEEENPHCEVVVFKQNGKHPLLLGEYISPQRPSLPPAQPATPPPKVPYGSPTYRGATPAERQPQLKFKQTLERSNNTLCIKNQSVQDIYEKLLYLRNKRGGKNRNWHENNRHKTRNPSIQGVWHPEQWSYLYERVKETQPTLAQE</sequence>
<name>A0A6B2LLD5_9EUKA</name>
<dbReference type="SUPFAM" id="SSF52833">
    <property type="entry name" value="Thioredoxin-like"/>
    <property type="match status" value="1"/>
</dbReference>
<evidence type="ECO:0000256" key="6">
    <source>
        <dbReference type="ARBA" id="ARBA00035188"/>
    </source>
</evidence>
<dbReference type="InterPro" id="IPR039927">
    <property type="entry name" value="Ribosomal_mL43"/>
</dbReference>
<feature type="domain" description="Ribosomal protein/NADH dehydrogenase" evidence="8">
    <location>
        <begin position="26"/>
        <end position="64"/>
    </location>
</feature>
<comment type="subcellular location">
    <subcellularLocation>
        <location evidence="1">Mitochondrion</location>
    </subcellularLocation>
</comment>
<dbReference type="InterPro" id="IPR007741">
    <property type="entry name" value="Ribosomal_mL43/mS25/NADH_DH"/>
</dbReference>
<proteinExistence type="inferred from homology"/>
<keyword evidence="3" id="KW-0689">Ribosomal protein</keyword>
<dbReference type="PANTHER" id="PTHR21396:SF2">
    <property type="entry name" value="LARGE RIBOSOMAL SUBUNIT PROTEIN ML43"/>
    <property type="match status" value="1"/>
</dbReference>
<dbReference type="GO" id="GO:0005762">
    <property type="term" value="C:mitochondrial large ribosomal subunit"/>
    <property type="evidence" value="ECO:0007669"/>
    <property type="project" value="TreeGrafter"/>
</dbReference>
<keyword evidence="4" id="KW-0496">Mitochondrion</keyword>
<dbReference type="Gene3D" id="3.40.30.10">
    <property type="entry name" value="Glutaredoxin"/>
    <property type="match status" value="1"/>
</dbReference>
<evidence type="ECO:0000256" key="3">
    <source>
        <dbReference type="ARBA" id="ARBA00022980"/>
    </source>
</evidence>
<feature type="compositionally biased region" description="Pro residues" evidence="7">
    <location>
        <begin position="69"/>
        <end position="83"/>
    </location>
</feature>
<evidence type="ECO:0000256" key="1">
    <source>
        <dbReference type="ARBA" id="ARBA00004173"/>
    </source>
</evidence>
<protein>
    <recommendedName>
        <fullName evidence="6">Large ribosomal subunit protein mL43</fullName>
    </recommendedName>
</protein>
<keyword evidence="5" id="KW-0687">Ribonucleoprotein</keyword>
<evidence type="ECO:0000256" key="7">
    <source>
        <dbReference type="SAM" id="MobiDB-lite"/>
    </source>
</evidence>
<dbReference type="GO" id="GO:0032543">
    <property type="term" value="P:mitochondrial translation"/>
    <property type="evidence" value="ECO:0007669"/>
    <property type="project" value="InterPro"/>
</dbReference>
<evidence type="ECO:0000313" key="9">
    <source>
        <dbReference type="EMBL" id="NDV37627.1"/>
    </source>
</evidence>
<dbReference type="InterPro" id="IPR036249">
    <property type="entry name" value="Thioredoxin-like_sf"/>
</dbReference>
<dbReference type="AlphaFoldDB" id="A0A6B2LLD5"/>
<dbReference type="EMBL" id="GIBP01008658">
    <property type="protein sequence ID" value="NDV37627.1"/>
    <property type="molecule type" value="Transcribed_RNA"/>
</dbReference>
<evidence type="ECO:0000256" key="2">
    <source>
        <dbReference type="ARBA" id="ARBA00006073"/>
    </source>
</evidence>
<evidence type="ECO:0000256" key="5">
    <source>
        <dbReference type="ARBA" id="ARBA00023274"/>
    </source>
</evidence>